<dbReference type="Proteomes" id="UP001163603">
    <property type="component" value="Chromosome 12"/>
</dbReference>
<name>A0ACC0XI00_9ROSI</name>
<evidence type="ECO:0000313" key="1">
    <source>
        <dbReference type="EMBL" id="KAJ0017740.1"/>
    </source>
</evidence>
<dbReference type="EMBL" id="CM047747">
    <property type="protein sequence ID" value="KAJ0017740.1"/>
    <property type="molecule type" value="Genomic_DNA"/>
</dbReference>
<protein>
    <submittedName>
        <fullName evidence="1">Uncharacterized protein</fullName>
    </submittedName>
</protein>
<organism evidence="1 2">
    <name type="scientific">Pistacia integerrima</name>
    <dbReference type="NCBI Taxonomy" id="434235"/>
    <lineage>
        <taxon>Eukaryota</taxon>
        <taxon>Viridiplantae</taxon>
        <taxon>Streptophyta</taxon>
        <taxon>Embryophyta</taxon>
        <taxon>Tracheophyta</taxon>
        <taxon>Spermatophyta</taxon>
        <taxon>Magnoliopsida</taxon>
        <taxon>eudicotyledons</taxon>
        <taxon>Gunneridae</taxon>
        <taxon>Pentapetalae</taxon>
        <taxon>rosids</taxon>
        <taxon>malvids</taxon>
        <taxon>Sapindales</taxon>
        <taxon>Anacardiaceae</taxon>
        <taxon>Pistacia</taxon>
    </lineage>
</organism>
<gene>
    <name evidence="1" type="ORF">Pint_11194</name>
</gene>
<proteinExistence type="predicted"/>
<accession>A0ACC0XI00</accession>
<comment type="caution">
    <text evidence="1">The sequence shown here is derived from an EMBL/GenBank/DDBJ whole genome shotgun (WGS) entry which is preliminary data.</text>
</comment>
<reference evidence="2" key="1">
    <citation type="journal article" date="2023" name="G3 (Bethesda)">
        <title>Genome assembly and association tests identify interacting loci associated with vigor, precocity, and sex in interspecific pistachio rootstocks.</title>
        <authorList>
            <person name="Palmer W."/>
            <person name="Jacygrad E."/>
            <person name="Sagayaradj S."/>
            <person name="Cavanaugh K."/>
            <person name="Han R."/>
            <person name="Bertier L."/>
            <person name="Beede B."/>
            <person name="Kafkas S."/>
            <person name="Golino D."/>
            <person name="Preece J."/>
            <person name="Michelmore R."/>
        </authorList>
    </citation>
    <scope>NUCLEOTIDE SEQUENCE [LARGE SCALE GENOMIC DNA]</scope>
</reference>
<evidence type="ECO:0000313" key="2">
    <source>
        <dbReference type="Proteomes" id="UP001163603"/>
    </source>
</evidence>
<keyword evidence="2" id="KW-1185">Reference proteome</keyword>
<sequence length="39" mass="4272">MISSPQEQVRDTTIASENGSSNEKLENGTPPPQDLHDTF</sequence>